<dbReference type="Gene3D" id="3.40.190.10">
    <property type="entry name" value="Periplasmic binding protein-like II"/>
    <property type="match status" value="2"/>
</dbReference>
<keyword evidence="2" id="KW-1185">Reference proteome</keyword>
<evidence type="ECO:0000313" key="1">
    <source>
        <dbReference type="EMBL" id="MBM5571250.1"/>
    </source>
</evidence>
<dbReference type="RefSeq" id="WP_203570572.1">
    <property type="nucleotide sequence ID" value="NZ_WOFE01000002.1"/>
</dbReference>
<accession>A0ABS2CAS4</accession>
<name>A0ABS2CAS4_9NEIS</name>
<dbReference type="EMBL" id="WOFE01000002">
    <property type="protein sequence ID" value="MBM5571250.1"/>
    <property type="molecule type" value="Genomic_DNA"/>
</dbReference>
<gene>
    <name evidence="1" type="ORF">GM173_06610</name>
</gene>
<proteinExistence type="predicted"/>
<dbReference type="PANTHER" id="PTHR35936:SF25">
    <property type="entry name" value="ABC TRANSPORTER SUBSTRATE-BINDING PROTEIN"/>
    <property type="match status" value="1"/>
</dbReference>
<dbReference type="PANTHER" id="PTHR35936">
    <property type="entry name" value="MEMBRANE-BOUND LYTIC MUREIN TRANSGLYCOSYLASE F"/>
    <property type="match status" value="1"/>
</dbReference>
<comment type="caution">
    <text evidence="1">The sequence shown here is derived from an EMBL/GenBank/DDBJ whole genome shotgun (WGS) entry which is preliminary data.</text>
</comment>
<dbReference type="Proteomes" id="UP001195660">
    <property type="component" value="Unassembled WGS sequence"/>
</dbReference>
<organism evidence="1 2">
    <name type="scientific">Deefgea chitinilytica</name>
    <dbReference type="NCBI Taxonomy" id="570276"/>
    <lineage>
        <taxon>Bacteria</taxon>
        <taxon>Pseudomonadati</taxon>
        <taxon>Pseudomonadota</taxon>
        <taxon>Betaproteobacteria</taxon>
        <taxon>Neisseriales</taxon>
        <taxon>Chitinibacteraceae</taxon>
        <taxon>Deefgea</taxon>
    </lineage>
</organism>
<dbReference type="SUPFAM" id="SSF53850">
    <property type="entry name" value="Periplasmic binding protein-like II"/>
    <property type="match status" value="1"/>
</dbReference>
<protein>
    <submittedName>
        <fullName evidence="1">Transporter substrate-binding domain-containing protein</fullName>
    </submittedName>
</protein>
<sequence length="248" mass="28405">MRNDLCQLLLGACLWGLLSPAYSVDTLRLTVGDWSPYIENTPPGFGDLSQIVQEAFAQVGVQTQFQFEPWKRVEHGLDTHHYFSFGYIKTTDRLQRWHYSDSILRSRSILIGTQQHRDFAWKNWEDLLQYRLGITQAYSYGETFEQYKTKLKTVASYNDVISLKALLHGRVDFVLMDSRVATALIAQNFNKQERAEFVLLHATEVAAGELHFVCAIKNPQCATRIEQFNQGLAKLAASGRLKQLRAID</sequence>
<evidence type="ECO:0000313" key="2">
    <source>
        <dbReference type="Proteomes" id="UP001195660"/>
    </source>
</evidence>
<reference evidence="1 2" key="1">
    <citation type="submission" date="2019-11" db="EMBL/GenBank/DDBJ databases">
        <title>Novel Deefgea species.</title>
        <authorList>
            <person name="Han J.-H."/>
        </authorList>
    </citation>
    <scope>NUCLEOTIDE SEQUENCE [LARGE SCALE GENOMIC DNA]</scope>
    <source>
        <strain evidence="1 2">LMG 24817</strain>
    </source>
</reference>